<keyword evidence="4 8" id="KW-0812">Transmembrane</keyword>
<dbReference type="GO" id="GO:0009103">
    <property type="term" value="P:lipopolysaccharide biosynthetic process"/>
    <property type="evidence" value="ECO:0007669"/>
    <property type="project" value="TreeGrafter"/>
</dbReference>
<gene>
    <name evidence="9" type="ORF">SAMN00017477_2153</name>
</gene>
<feature type="transmembrane region" description="Helical" evidence="8">
    <location>
        <begin position="72"/>
        <end position="88"/>
    </location>
</feature>
<dbReference type="InterPro" id="IPR018480">
    <property type="entry name" value="PNAcMuramoyl-5peptid_Trfase_CS"/>
</dbReference>
<dbReference type="CDD" id="cd06853">
    <property type="entry name" value="GT_WecA_like"/>
    <property type="match status" value="1"/>
</dbReference>
<evidence type="ECO:0000256" key="7">
    <source>
        <dbReference type="PIRSR" id="PIRSR600715-1"/>
    </source>
</evidence>
<dbReference type="STRING" id="573058.SAMN00017477_2153"/>
<evidence type="ECO:0000256" key="2">
    <source>
        <dbReference type="ARBA" id="ARBA00022475"/>
    </source>
</evidence>
<feature type="transmembrane region" description="Helical" evidence="8">
    <location>
        <begin position="209"/>
        <end position="228"/>
    </location>
</feature>
<dbReference type="GO" id="GO:0046872">
    <property type="term" value="F:metal ion binding"/>
    <property type="evidence" value="ECO:0007669"/>
    <property type="project" value="UniProtKB-KW"/>
</dbReference>
<dbReference type="GO" id="GO:0016780">
    <property type="term" value="F:phosphotransferase activity, for other substituted phosphate groups"/>
    <property type="evidence" value="ECO:0007669"/>
    <property type="project" value="InterPro"/>
</dbReference>
<evidence type="ECO:0000256" key="5">
    <source>
        <dbReference type="ARBA" id="ARBA00022989"/>
    </source>
</evidence>
<feature type="transmembrane region" description="Helical" evidence="8">
    <location>
        <begin position="292"/>
        <end position="311"/>
    </location>
</feature>
<keyword evidence="2" id="KW-1003">Cell membrane</keyword>
<dbReference type="PROSITE" id="PS01348">
    <property type="entry name" value="MRAY_2"/>
    <property type="match status" value="1"/>
</dbReference>
<feature type="transmembrane region" description="Helical" evidence="8">
    <location>
        <begin position="317"/>
        <end position="337"/>
    </location>
</feature>
<evidence type="ECO:0000256" key="3">
    <source>
        <dbReference type="ARBA" id="ARBA00022679"/>
    </source>
</evidence>
<proteinExistence type="predicted"/>
<evidence type="ECO:0000256" key="6">
    <source>
        <dbReference type="ARBA" id="ARBA00023136"/>
    </source>
</evidence>
<feature type="transmembrane region" description="Helical" evidence="8">
    <location>
        <begin position="100"/>
        <end position="117"/>
    </location>
</feature>
<dbReference type="RefSeq" id="WP_084231643.1">
    <property type="nucleotide sequence ID" value="NZ_FWWR01000017.1"/>
</dbReference>
<evidence type="ECO:0000313" key="9">
    <source>
        <dbReference type="EMBL" id="SMB93874.1"/>
    </source>
</evidence>
<dbReference type="Pfam" id="PF00953">
    <property type="entry name" value="Glycos_transf_4"/>
    <property type="match status" value="1"/>
</dbReference>
<keyword evidence="7" id="KW-0460">Magnesium</keyword>
<dbReference type="EMBL" id="FWWR01000017">
    <property type="protein sequence ID" value="SMB93874.1"/>
    <property type="molecule type" value="Genomic_DNA"/>
</dbReference>
<evidence type="ECO:0000256" key="8">
    <source>
        <dbReference type="SAM" id="Phobius"/>
    </source>
</evidence>
<feature type="transmembrane region" description="Helical" evidence="8">
    <location>
        <begin position="183"/>
        <end position="202"/>
    </location>
</feature>
<feature type="transmembrane region" description="Helical" evidence="8">
    <location>
        <begin position="129"/>
        <end position="148"/>
    </location>
</feature>
<dbReference type="GO" id="GO:0005886">
    <property type="term" value="C:plasma membrane"/>
    <property type="evidence" value="ECO:0007669"/>
    <property type="project" value="UniProtKB-SubCell"/>
</dbReference>
<comment type="cofactor">
    <cofactor evidence="7">
        <name>Mg(2+)</name>
        <dbReference type="ChEBI" id="CHEBI:18420"/>
    </cofactor>
</comment>
<dbReference type="PANTHER" id="PTHR22926:SF3">
    <property type="entry name" value="UNDECAPRENYL-PHOSPHATE ALPHA-N-ACETYLGLUCOSAMINYL 1-PHOSPHATE TRANSFERASE"/>
    <property type="match status" value="1"/>
</dbReference>
<dbReference type="GO" id="GO:0071555">
    <property type="term" value="P:cell wall organization"/>
    <property type="evidence" value="ECO:0007669"/>
    <property type="project" value="TreeGrafter"/>
</dbReference>
<feature type="transmembrane region" description="Helical" evidence="8">
    <location>
        <begin position="234"/>
        <end position="259"/>
    </location>
</feature>
<keyword evidence="5 8" id="KW-1133">Transmembrane helix</keyword>
<evidence type="ECO:0000313" key="10">
    <source>
        <dbReference type="Proteomes" id="UP000192368"/>
    </source>
</evidence>
<keyword evidence="3 9" id="KW-0808">Transferase</keyword>
<reference evidence="10" key="1">
    <citation type="submission" date="2017-04" db="EMBL/GenBank/DDBJ databases">
        <authorList>
            <person name="Varghese N."/>
            <person name="Submissions S."/>
        </authorList>
    </citation>
    <scope>NUCLEOTIDE SEQUENCE [LARGE SCALE GENOMIC DNA]</scope>
    <source>
        <strain evidence="10">DSM 20463</strain>
    </source>
</reference>
<evidence type="ECO:0000256" key="1">
    <source>
        <dbReference type="ARBA" id="ARBA00004651"/>
    </source>
</evidence>
<accession>A0A1W1VLQ3</accession>
<keyword evidence="6 8" id="KW-0472">Membrane</keyword>
<sequence length="342" mass="36862">MAQLLKPIVLAFLVSLVMTPIVIRLAKKFGFLDIPKDARRMHNKPIPLSGGVAMYVAIMIGMIVFLKLNRELICVMIGATLILISGLIDDKTDMSPKMKLLFQLTAALILIVGNVRVEFFTNPFPIGETVIFLGVLSIPITIFWIVGITNTVNLIDGMDGLAAGVSLICSISLMVIANKFGYGNMAIIAALLVGACAGFLPYNFNPAKIFMGDTGALFLGFMLSYISVEGIMKSAAALTIIVPVLILGVPVFDTTFAMIRRKLSGKKIMQADKGHLHHRLLALGLTQKQTVLTLYVISIIFGLLAIVVAKVDAKTGLFISALVIAGIIVMGIFSGMFKSKEE</sequence>
<dbReference type="PANTHER" id="PTHR22926">
    <property type="entry name" value="PHOSPHO-N-ACETYLMURAMOYL-PENTAPEPTIDE-TRANSFERASE"/>
    <property type="match status" value="1"/>
</dbReference>
<dbReference type="InterPro" id="IPR000715">
    <property type="entry name" value="Glycosyl_transferase_4"/>
</dbReference>
<comment type="subcellular location">
    <subcellularLocation>
        <location evidence="1">Cell membrane</location>
        <topology evidence="1">Multi-pass membrane protein</topology>
    </subcellularLocation>
</comment>
<keyword evidence="7" id="KW-0479">Metal-binding</keyword>
<feature type="transmembrane region" description="Helical" evidence="8">
    <location>
        <begin position="6"/>
        <end position="26"/>
    </location>
</feature>
<dbReference type="Proteomes" id="UP000192368">
    <property type="component" value="Unassembled WGS sequence"/>
</dbReference>
<dbReference type="AlphaFoldDB" id="A0A1W1VLQ3"/>
<feature type="transmembrane region" description="Helical" evidence="8">
    <location>
        <begin position="46"/>
        <end position="66"/>
    </location>
</feature>
<organism evidence="9 10">
    <name type="scientific">Peptoniphilus asaccharolyticus DSM 20463</name>
    <dbReference type="NCBI Taxonomy" id="573058"/>
    <lineage>
        <taxon>Bacteria</taxon>
        <taxon>Bacillati</taxon>
        <taxon>Bacillota</taxon>
        <taxon>Tissierellia</taxon>
        <taxon>Tissierellales</taxon>
        <taxon>Peptoniphilaceae</taxon>
        <taxon>Peptoniphilus</taxon>
    </lineage>
</organism>
<dbReference type="OrthoDB" id="9805475at2"/>
<keyword evidence="10" id="KW-1185">Reference proteome</keyword>
<name>A0A1W1VLQ3_PEPAS</name>
<dbReference type="GO" id="GO:0044038">
    <property type="term" value="P:cell wall macromolecule biosynthetic process"/>
    <property type="evidence" value="ECO:0007669"/>
    <property type="project" value="TreeGrafter"/>
</dbReference>
<feature type="transmembrane region" description="Helical" evidence="8">
    <location>
        <begin position="160"/>
        <end position="177"/>
    </location>
</feature>
<feature type="binding site" evidence="7">
    <location>
        <position position="153"/>
    </location>
    <ligand>
        <name>Mg(2+)</name>
        <dbReference type="ChEBI" id="CHEBI:18420"/>
    </ligand>
</feature>
<protein>
    <submittedName>
        <fullName evidence="9">UDP-GlcNAc:undecaprenyl-phosphate GlcNAc-1-phosphate transferase</fullName>
    </submittedName>
</protein>
<feature type="binding site" evidence="7">
    <location>
        <position position="213"/>
    </location>
    <ligand>
        <name>Mg(2+)</name>
        <dbReference type="ChEBI" id="CHEBI:18420"/>
    </ligand>
</feature>
<evidence type="ECO:0000256" key="4">
    <source>
        <dbReference type="ARBA" id="ARBA00022692"/>
    </source>
</evidence>